<name>A0ABM3C768_DROKI</name>
<evidence type="ECO:0008006" key="3">
    <source>
        <dbReference type="Google" id="ProtNLM"/>
    </source>
</evidence>
<evidence type="ECO:0000313" key="2">
    <source>
        <dbReference type="RefSeq" id="XP_041632408.1"/>
    </source>
</evidence>
<dbReference type="GeneID" id="121502765"/>
<dbReference type="RefSeq" id="XP_041632408.1">
    <property type="nucleotide sequence ID" value="XM_041776474.1"/>
</dbReference>
<keyword evidence="1" id="KW-1185">Reference proteome</keyword>
<dbReference type="Proteomes" id="UP001652661">
    <property type="component" value="Chromosome 3L"/>
</dbReference>
<reference evidence="2" key="1">
    <citation type="submission" date="2025-08" db="UniProtKB">
        <authorList>
            <consortium name="RefSeq"/>
        </authorList>
    </citation>
    <scope>IDENTIFICATION</scope>
    <source>
        <strain evidence="2">14028-0561.14</strain>
        <tissue evidence="2">Whole fly</tissue>
    </source>
</reference>
<gene>
    <name evidence="2" type="primary">LOC121502765</name>
</gene>
<accession>A0ABM3C768</accession>
<organism evidence="1 2">
    <name type="scientific">Drosophila kikkawai</name>
    <name type="common">Fruit fly</name>
    <dbReference type="NCBI Taxonomy" id="30033"/>
    <lineage>
        <taxon>Eukaryota</taxon>
        <taxon>Metazoa</taxon>
        <taxon>Ecdysozoa</taxon>
        <taxon>Arthropoda</taxon>
        <taxon>Hexapoda</taxon>
        <taxon>Insecta</taxon>
        <taxon>Pterygota</taxon>
        <taxon>Neoptera</taxon>
        <taxon>Endopterygota</taxon>
        <taxon>Diptera</taxon>
        <taxon>Brachycera</taxon>
        <taxon>Muscomorpha</taxon>
        <taxon>Ephydroidea</taxon>
        <taxon>Drosophilidae</taxon>
        <taxon>Drosophila</taxon>
        <taxon>Sophophora</taxon>
    </lineage>
</organism>
<proteinExistence type="predicted"/>
<evidence type="ECO:0000313" key="1">
    <source>
        <dbReference type="Proteomes" id="UP001652661"/>
    </source>
</evidence>
<protein>
    <recommendedName>
        <fullName evidence="3">Reverse transcriptase</fullName>
    </recommendedName>
</protein>
<sequence>MIDTRLSFREHLMFASTKATTAVRAVGRLMLNHRGPKQASRLLLSSVARASMLYAAPVAFRTVSDQAALVRAGTPPLDLLATERASIYGQSNGRTLTHREKQVFRSAAKDATSAAWQMRWESTSKGRWTCRLIPHLGCWLKRKHGQVNFHLTQILSGHGCFRNYLRRFGHEEADNCTHCQGQLEETAEPSVFSCVRFAGERDTLEARLRSTISVETLVPLMLMSEENWQAVSDFAAKVITELRAEERRRYSEAT</sequence>